<feature type="binding site" evidence="10">
    <location>
        <begin position="314"/>
        <end position="321"/>
    </location>
    <ligand>
        <name>substrate</name>
    </ligand>
</feature>
<dbReference type="PANTHER" id="PTHR42780">
    <property type="entry name" value="SOLEUCYL-TRNA SYNTHETASE"/>
    <property type="match status" value="1"/>
</dbReference>
<dbReference type="Pfam" id="PF00133">
    <property type="entry name" value="tRNA-synt_1"/>
    <property type="match status" value="2"/>
</dbReference>
<evidence type="ECO:0000313" key="13">
    <source>
        <dbReference type="EMBL" id="OHA09703.1"/>
    </source>
</evidence>
<dbReference type="InterPro" id="IPR023586">
    <property type="entry name" value="Ile-tRNA-ligase_type2"/>
</dbReference>
<gene>
    <name evidence="13" type="ORF">A3H71_01990</name>
</gene>
<evidence type="ECO:0000256" key="5">
    <source>
        <dbReference type="ARBA" id="ARBA00022917"/>
    </source>
</evidence>
<protein>
    <recommendedName>
        <fullName evidence="1">isoleucine--tRNA ligase</fullName>
        <ecNumber evidence="1">6.1.1.5</ecNumber>
    </recommendedName>
</protein>
<dbReference type="InterPro" id="IPR002301">
    <property type="entry name" value="Ile-tRNA-ligase"/>
</dbReference>
<dbReference type="Pfam" id="PF08264">
    <property type="entry name" value="Anticodon_1"/>
    <property type="match status" value="1"/>
</dbReference>
<dbReference type="STRING" id="1802283.A3H71_01990"/>
<dbReference type="GO" id="GO:0006428">
    <property type="term" value="P:isoleucyl-tRNA aminoacylation"/>
    <property type="evidence" value="ECO:0007669"/>
    <property type="project" value="InterPro"/>
</dbReference>
<keyword evidence="3" id="KW-0547">Nucleotide-binding</keyword>
<dbReference type="Gene3D" id="1.10.730.10">
    <property type="entry name" value="Isoleucyl-tRNA Synthetase, Domain 1"/>
    <property type="match status" value="1"/>
</dbReference>
<dbReference type="Gene3D" id="3.40.50.620">
    <property type="entry name" value="HUPs"/>
    <property type="match status" value="1"/>
</dbReference>
<feature type="domain" description="Aminoacyl-tRNA synthetase class Ia" evidence="11">
    <location>
        <begin position="524"/>
        <end position="642"/>
    </location>
</feature>
<organism evidence="13 14">
    <name type="scientific">Candidatus Sungbacteria bacterium RIFCSPLOWO2_02_FULL_48_13b</name>
    <dbReference type="NCBI Taxonomy" id="1802283"/>
    <lineage>
        <taxon>Bacteria</taxon>
        <taxon>Candidatus Sungiibacteriota</taxon>
    </lineage>
</organism>
<dbReference type="Proteomes" id="UP000179052">
    <property type="component" value="Unassembled WGS sequence"/>
</dbReference>
<dbReference type="InterPro" id="IPR013078">
    <property type="entry name" value="His_Pase_superF_clade-1"/>
</dbReference>
<dbReference type="SUPFAM" id="SSF52374">
    <property type="entry name" value="Nucleotidylyl transferase"/>
    <property type="match status" value="1"/>
</dbReference>
<comment type="catalytic activity">
    <reaction evidence="8">
        <text>tRNA(Ile) + L-isoleucine + ATP = L-isoleucyl-tRNA(Ile) + AMP + diphosphate</text>
        <dbReference type="Rhea" id="RHEA:11060"/>
        <dbReference type="Rhea" id="RHEA-COMP:9666"/>
        <dbReference type="Rhea" id="RHEA-COMP:9695"/>
        <dbReference type="ChEBI" id="CHEBI:30616"/>
        <dbReference type="ChEBI" id="CHEBI:33019"/>
        <dbReference type="ChEBI" id="CHEBI:58045"/>
        <dbReference type="ChEBI" id="CHEBI:78442"/>
        <dbReference type="ChEBI" id="CHEBI:78528"/>
        <dbReference type="ChEBI" id="CHEBI:456215"/>
        <dbReference type="EC" id="6.1.1.5"/>
    </reaction>
</comment>
<evidence type="ECO:0000313" key="14">
    <source>
        <dbReference type="Proteomes" id="UP000179052"/>
    </source>
</evidence>
<evidence type="ECO:0000256" key="7">
    <source>
        <dbReference type="ARBA" id="ARBA00025217"/>
    </source>
</evidence>
<feature type="domain" description="Methionyl/Valyl/Leucyl/Isoleucyl-tRNA synthetase anticodon-binding" evidence="12">
    <location>
        <begin position="693"/>
        <end position="843"/>
    </location>
</feature>
<dbReference type="InterPro" id="IPR014729">
    <property type="entry name" value="Rossmann-like_a/b/a_fold"/>
</dbReference>
<dbReference type="SUPFAM" id="SSF53254">
    <property type="entry name" value="Phosphoglycerate mutase-like"/>
    <property type="match status" value="1"/>
</dbReference>
<evidence type="ECO:0000256" key="8">
    <source>
        <dbReference type="ARBA" id="ARBA00048359"/>
    </source>
</evidence>
<dbReference type="GO" id="GO:0005524">
    <property type="term" value="F:ATP binding"/>
    <property type="evidence" value="ECO:0007669"/>
    <property type="project" value="UniProtKB-KW"/>
</dbReference>
<dbReference type="InterPro" id="IPR001345">
    <property type="entry name" value="PG/BPGM_mutase_AS"/>
</dbReference>
<dbReference type="EC" id="6.1.1.5" evidence="1"/>
<dbReference type="GO" id="GO:0002161">
    <property type="term" value="F:aminoacyl-tRNA deacylase activity"/>
    <property type="evidence" value="ECO:0007669"/>
    <property type="project" value="InterPro"/>
</dbReference>
<keyword evidence="4" id="KW-0067">ATP-binding</keyword>
<dbReference type="AlphaFoldDB" id="A0A1G2LDJ8"/>
<name>A0A1G2LDJ8_9BACT</name>
<comment type="function">
    <text evidence="7">Catalyzes the attachment of isoleucine to tRNA(Ile). As IleRS can inadvertently accommodate and process structurally similar amino acids such as valine, to avoid such errors it has two additional distinct tRNA(Ile)-dependent editing activities. One activity is designated as 'pretransfer' editing and involves the hydrolysis of activated Val-AMP. The other activity is designated 'posttransfer' editing and involves deacylation of mischarged Val-tRNA(Ile).</text>
</comment>
<feature type="active site" description="Tele-phosphohistidine intermediate" evidence="9">
    <location>
        <position position="315"/>
    </location>
</feature>
<dbReference type="PROSITE" id="PS00175">
    <property type="entry name" value="PG_MUTASE"/>
    <property type="match status" value="1"/>
</dbReference>
<evidence type="ECO:0000259" key="12">
    <source>
        <dbReference type="Pfam" id="PF08264"/>
    </source>
</evidence>
<proteinExistence type="predicted"/>
<evidence type="ECO:0000256" key="3">
    <source>
        <dbReference type="ARBA" id="ARBA00022741"/>
    </source>
</evidence>
<evidence type="ECO:0000259" key="11">
    <source>
        <dbReference type="Pfam" id="PF00133"/>
    </source>
</evidence>
<dbReference type="Pfam" id="PF19302">
    <property type="entry name" value="DUF5915"/>
    <property type="match status" value="1"/>
</dbReference>
<dbReference type="Pfam" id="PF00300">
    <property type="entry name" value="His_Phos_1"/>
    <property type="match status" value="1"/>
</dbReference>
<dbReference type="InterPro" id="IPR013155">
    <property type="entry name" value="M/V/L/I-tRNA-synth_anticd-bd"/>
</dbReference>
<accession>A0A1G2LDJ8</accession>
<keyword evidence="5" id="KW-0648">Protein biosynthesis</keyword>
<dbReference type="InterPro" id="IPR009080">
    <property type="entry name" value="tRNAsynth_Ia_anticodon-bd"/>
</dbReference>
<dbReference type="SUPFAM" id="SSF47323">
    <property type="entry name" value="Anticodon-binding domain of a subclass of class I aminoacyl-tRNA synthetases"/>
    <property type="match status" value="1"/>
</dbReference>
<reference evidence="13 14" key="1">
    <citation type="journal article" date="2016" name="Nat. Commun.">
        <title>Thousands of microbial genomes shed light on interconnected biogeochemical processes in an aquifer system.</title>
        <authorList>
            <person name="Anantharaman K."/>
            <person name="Brown C.T."/>
            <person name="Hug L.A."/>
            <person name="Sharon I."/>
            <person name="Castelle C.J."/>
            <person name="Probst A.J."/>
            <person name="Thomas B.C."/>
            <person name="Singh A."/>
            <person name="Wilkins M.J."/>
            <person name="Karaoz U."/>
            <person name="Brodie E.L."/>
            <person name="Williams K.H."/>
            <person name="Hubbard S.S."/>
            <person name="Banfield J.F."/>
        </authorList>
    </citation>
    <scope>NUCLEOTIDE SEQUENCE [LARGE SCALE GENOMIC DNA]</scope>
</reference>
<evidence type="ECO:0000256" key="1">
    <source>
        <dbReference type="ARBA" id="ARBA00013165"/>
    </source>
</evidence>
<keyword evidence="6" id="KW-0030">Aminoacyl-tRNA synthetase</keyword>
<dbReference type="InterPro" id="IPR009008">
    <property type="entry name" value="Val/Leu/Ile-tRNA-synth_edit"/>
</dbReference>
<dbReference type="SMART" id="SM00855">
    <property type="entry name" value="PGAM"/>
    <property type="match status" value="1"/>
</dbReference>
<dbReference type="CDD" id="cd07067">
    <property type="entry name" value="HP_PGM_like"/>
    <property type="match status" value="1"/>
</dbReference>
<feature type="active site" description="Proton donor/acceptor" evidence="9">
    <location>
        <position position="392"/>
    </location>
</feature>
<dbReference type="EMBL" id="MHQV01000052">
    <property type="protein sequence ID" value="OHA09703.1"/>
    <property type="molecule type" value="Genomic_DNA"/>
</dbReference>
<dbReference type="Gene3D" id="3.40.50.1240">
    <property type="entry name" value="Phosphoglycerate mutase-like"/>
    <property type="match status" value="1"/>
</dbReference>
<evidence type="ECO:0000256" key="2">
    <source>
        <dbReference type="ARBA" id="ARBA00022598"/>
    </source>
</evidence>
<feature type="domain" description="Aminoacyl-tRNA synthetase class Ia" evidence="11">
    <location>
        <begin position="186"/>
        <end position="305"/>
    </location>
</feature>
<feature type="binding site" evidence="10">
    <location>
        <position position="367"/>
    </location>
    <ligand>
        <name>substrate</name>
    </ligand>
</feature>
<dbReference type="PANTHER" id="PTHR42780:SF1">
    <property type="entry name" value="ISOLEUCINE--TRNA LIGASE, CYTOPLASMIC"/>
    <property type="match status" value="1"/>
</dbReference>
<keyword evidence="2" id="KW-0436">Ligase</keyword>
<sequence length="980" mass="110791">MALGYKSVVDTSVYIRFKIQSQDPKWKSVAFLSWTTTPWTLPGNVALAVSLTMQYVRVPDPEKKGSWVVVGQDSLAFLIKRGVVPKDTRPSTAFSGKDLIGLSYIPLFDVPGLAATPSYQVYPADFVTAEDGTGVVHTAVMYGDDDYKLGKKIGLPAMHTVTDSGHFIPSLGGGLGGKYVKARETEALLLQLLQRMGALFREEAYEHDYPFCWRCDTPILYYARTSWWVKVNAVRKDLLKNNETIDWVPGHLKKGRFGEWLKEEKDWAFSRERYWGTTLPLWRCQACGDTIAISSIEELADRALNSGNRYIVMRHGEAESNVAGFVSSWPETRPNTLTAKGKSEVAAAAAALKLHQVDLIYASDLLRTKESADAIAEALGIKDVRTDPRLRELDTGSYNGRPAKEYRGFFKTVREKLESSVPGGESLFQVRARMSDFYRFLEGEHRGKTILIVTHADPAWMISTVLRGLSDSAVEVEWKHPVGEYLTPGMYQIHESRTYPLNPKGEVDLHRPYIDQVKIRCSCGGVKTRIPEVADVWFDSGAMPFASLHYPFEHREEIEKKRFFPADYISEAIDQTRGWFYTLLAVSTLLGKSAPFKHVISLGHVLDKNGQKMSKSKGNIVSPWAMIDRYGADAIRWYFYTVNAPGDTKKFDEKDLAGKARGFLNTLWNSYLLFATYAKNRVSLKSASKRLVDQWILARLQTTTKLVTSALDSYDIVTAARTIESFVVDDFSNWYLRRSRRRFQRPESRRDKDDVMQTTAVVLLQVAELSAPFIPFMSESLYQGLKDFVALDEASVHLRSWPELLKKSQNLRLEVAMDEARKASAEALRARAEAGVKVRQPLALLTLSKKSPLKRFGELQKLVIGEVNVKNLDFAPKLPKGKSVMLDTIITEELRREGIARELVRHIQELRRGLDLKPQQFIQVLVSGPERLTSIVKKWEKQIRRDVGAKTVRIAKKVRGQSIEEIPFGKEKILVGIRRA</sequence>
<dbReference type="InterPro" id="IPR002300">
    <property type="entry name" value="aa-tRNA-synth_Ia"/>
</dbReference>
<evidence type="ECO:0000256" key="6">
    <source>
        <dbReference type="ARBA" id="ARBA00023146"/>
    </source>
</evidence>
<dbReference type="PRINTS" id="PR00984">
    <property type="entry name" value="TRNASYNTHILE"/>
</dbReference>
<dbReference type="GO" id="GO:0004822">
    <property type="term" value="F:isoleucine-tRNA ligase activity"/>
    <property type="evidence" value="ECO:0007669"/>
    <property type="project" value="UniProtKB-EC"/>
</dbReference>
<evidence type="ECO:0000256" key="9">
    <source>
        <dbReference type="PIRSR" id="PIRSR613078-1"/>
    </source>
</evidence>
<comment type="caution">
    <text evidence="13">The sequence shown here is derived from an EMBL/GenBank/DDBJ whole genome shotgun (WGS) entry which is preliminary data.</text>
</comment>
<dbReference type="Gene3D" id="3.90.740.10">
    <property type="entry name" value="Valyl/Leucyl/Isoleucyl-tRNA synthetase, editing domain"/>
    <property type="match status" value="1"/>
</dbReference>
<evidence type="ECO:0000256" key="10">
    <source>
        <dbReference type="PIRSR" id="PIRSR613078-2"/>
    </source>
</evidence>
<evidence type="ECO:0000256" key="4">
    <source>
        <dbReference type="ARBA" id="ARBA00022840"/>
    </source>
</evidence>
<dbReference type="SUPFAM" id="SSF50677">
    <property type="entry name" value="ValRS/IleRS/LeuRS editing domain"/>
    <property type="match status" value="1"/>
</dbReference>
<dbReference type="InterPro" id="IPR029033">
    <property type="entry name" value="His_PPase_superfam"/>
</dbReference>